<dbReference type="RefSeq" id="WP_132768026.1">
    <property type="nucleotide sequence ID" value="NZ_SMAB01000006.1"/>
</dbReference>
<sequence length="89" mass="10422">MSNMITLFEDEETSRIKYISFIGESNTRFDLAIVQTDRFFGKKLVIHIQSGRIGIIGQDDLEEPGFLEETYHLSEEEVKDLYQYLVQEI</sequence>
<accession>A0A4R3KK56</accession>
<dbReference type="OrthoDB" id="2381902at2"/>
<gene>
    <name evidence="1" type="ORF">EDD72_10636</name>
</gene>
<keyword evidence="2" id="KW-1185">Reference proteome</keyword>
<dbReference type="Proteomes" id="UP000295788">
    <property type="component" value="Unassembled WGS sequence"/>
</dbReference>
<comment type="caution">
    <text evidence="1">The sequence shown here is derived from an EMBL/GenBank/DDBJ whole genome shotgun (WGS) entry which is preliminary data.</text>
</comment>
<evidence type="ECO:0000313" key="1">
    <source>
        <dbReference type="EMBL" id="TCS83110.1"/>
    </source>
</evidence>
<dbReference type="EMBL" id="SMAB01000006">
    <property type="protein sequence ID" value="TCS83110.1"/>
    <property type="molecule type" value="Genomic_DNA"/>
</dbReference>
<reference evidence="1 2" key="1">
    <citation type="submission" date="2019-03" db="EMBL/GenBank/DDBJ databases">
        <title>Genomic Encyclopedia of Type Strains, Phase IV (KMG-IV): sequencing the most valuable type-strain genomes for metagenomic binning, comparative biology and taxonomic classification.</title>
        <authorList>
            <person name="Goeker M."/>
        </authorList>
    </citation>
    <scope>NUCLEOTIDE SEQUENCE [LARGE SCALE GENOMIC DNA]</scope>
    <source>
        <strain evidence="1 2">DSM 23802</strain>
    </source>
</reference>
<protein>
    <submittedName>
        <fullName evidence="1">DUF3055 family protein</fullName>
    </submittedName>
</protein>
<organism evidence="1 2">
    <name type="scientific">Tepidibacillus fermentans</name>
    <dbReference type="NCBI Taxonomy" id="1281767"/>
    <lineage>
        <taxon>Bacteria</taxon>
        <taxon>Bacillati</taxon>
        <taxon>Bacillota</taxon>
        <taxon>Bacilli</taxon>
        <taxon>Bacillales</taxon>
        <taxon>Bacillaceae</taxon>
        <taxon>Tepidibacillus</taxon>
    </lineage>
</organism>
<name>A0A4R3KK56_9BACI</name>
<dbReference type="InterPro" id="IPR021415">
    <property type="entry name" value="SAV0927-like"/>
</dbReference>
<proteinExistence type="predicted"/>
<dbReference type="AlphaFoldDB" id="A0A4R3KK56"/>
<dbReference type="Pfam" id="PF11256">
    <property type="entry name" value="SAV0927-like"/>
    <property type="match status" value="1"/>
</dbReference>
<evidence type="ECO:0000313" key="2">
    <source>
        <dbReference type="Proteomes" id="UP000295788"/>
    </source>
</evidence>